<accession>A0A6J7EK40</accession>
<dbReference type="SUPFAM" id="SSF54631">
    <property type="entry name" value="CBS-domain pair"/>
    <property type="match status" value="1"/>
</dbReference>
<name>A0A6J7EK40_9ZZZZ</name>
<dbReference type="InterPro" id="IPR046342">
    <property type="entry name" value="CBS_dom_sf"/>
</dbReference>
<feature type="domain" description="CBS" evidence="1">
    <location>
        <begin position="6"/>
        <end position="62"/>
    </location>
</feature>
<dbReference type="InterPro" id="IPR000644">
    <property type="entry name" value="CBS_dom"/>
</dbReference>
<dbReference type="Pfam" id="PF00571">
    <property type="entry name" value="CBS"/>
    <property type="match status" value="1"/>
</dbReference>
<dbReference type="PROSITE" id="PS51371">
    <property type="entry name" value="CBS"/>
    <property type="match status" value="1"/>
</dbReference>
<proteinExistence type="predicted"/>
<dbReference type="EMBL" id="CAFBLR010000193">
    <property type="protein sequence ID" value="CAB4883747.1"/>
    <property type="molecule type" value="Genomic_DNA"/>
</dbReference>
<protein>
    <submittedName>
        <fullName evidence="2">Unannotated protein</fullName>
    </submittedName>
</protein>
<dbReference type="Gene3D" id="3.90.1280.20">
    <property type="match status" value="1"/>
</dbReference>
<sequence>MGSLTGAPYPVTVHDKEHVDEVLERFVDSRGTSLVVVNDGGKPVGRILADDVIDALLEDHRLGRRSS</sequence>
<evidence type="ECO:0000259" key="1">
    <source>
        <dbReference type="PROSITE" id="PS51371"/>
    </source>
</evidence>
<evidence type="ECO:0000313" key="2">
    <source>
        <dbReference type="EMBL" id="CAB4883747.1"/>
    </source>
</evidence>
<dbReference type="AlphaFoldDB" id="A0A6J7EK40"/>
<gene>
    <name evidence="2" type="ORF">UFOPK3417_01634</name>
</gene>
<organism evidence="2">
    <name type="scientific">freshwater metagenome</name>
    <dbReference type="NCBI Taxonomy" id="449393"/>
    <lineage>
        <taxon>unclassified sequences</taxon>
        <taxon>metagenomes</taxon>
        <taxon>ecological metagenomes</taxon>
    </lineage>
</organism>
<reference evidence="2" key="1">
    <citation type="submission" date="2020-05" db="EMBL/GenBank/DDBJ databases">
        <authorList>
            <person name="Chiriac C."/>
            <person name="Salcher M."/>
            <person name="Ghai R."/>
            <person name="Kavagutti S V."/>
        </authorList>
    </citation>
    <scope>NUCLEOTIDE SEQUENCE</scope>
</reference>